<dbReference type="Proteomes" id="UP000470404">
    <property type="component" value="Unassembled WGS sequence"/>
</dbReference>
<accession>A0A1I5HT55</accession>
<evidence type="ECO:0000313" key="1">
    <source>
        <dbReference type="EMBL" id="NEC55871.1"/>
    </source>
</evidence>
<evidence type="ECO:0000313" key="3">
    <source>
        <dbReference type="Proteomes" id="UP000199137"/>
    </source>
</evidence>
<organism evidence="2 3">
    <name type="scientific">Amycolatopsis rubida</name>
    <dbReference type="NCBI Taxonomy" id="112413"/>
    <lineage>
        <taxon>Bacteria</taxon>
        <taxon>Bacillati</taxon>
        <taxon>Actinomycetota</taxon>
        <taxon>Actinomycetes</taxon>
        <taxon>Pseudonocardiales</taxon>
        <taxon>Pseudonocardiaceae</taxon>
        <taxon>Amycolatopsis</taxon>
    </lineage>
</organism>
<dbReference type="AlphaFoldDB" id="A0A1I5HT55"/>
<sequence>MAHWQLLISADRIAAGFADDGSRIGVTFFLGAADGTVLAQARAAAAPSGCLADS</sequence>
<dbReference type="RefSeq" id="WP_157904885.1">
    <property type="nucleotide sequence ID" value="NZ_FOWC01000002.1"/>
</dbReference>
<dbReference type="Proteomes" id="UP000199137">
    <property type="component" value="Unassembled WGS sequence"/>
</dbReference>
<keyword evidence="4" id="KW-1185">Reference proteome</keyword>
<evidence type="ECO:0000313" key="2">
    <source>
        <dbReference type="EMBL" id="SFO51011.1"/>
    </source>
</evidence>
<proteinExistence type="predicted"/>
<gene>
    <name evidence="1" type="ORF">G3I59_09795</name>
    <name evidence="2" type="ORF">SAMN05421854_10239</name>
</gene>
<dbReference type="EMBL" id="JAAGNC010000061">
    <property type="protein sequence ID" value="NEC55871.1"/>
    <property type="molecule type" value="Genomic_DNA"/>
</dbReference>
<dbReference type="EMBL" id="FOWC01000002">
    <property type="protein sequence ID" value="SFO51011.1"/>
    <property type="molecule type" value="Genomic_DNA"/>
</dbReference>
<evidence type="ECO:0000313" key="4">
    <source>
        <dbReference type="Proteomes" id="UP000470404"/>
    </source>
</evidence>
<protein>
    <submittedName>
        <fullName evidence="2">Uncharacterized protein</fullName>
    </submittedName>
</protein>
<reference evidence="2 3" key="1">
    <citation type="submission" date="2016-10" db="EMBL/GenBank/DDBJ databases">
        <authorList>
            <person name="de Groot N.N."/>
        </authorList>
    </citation>
    <scope>NUCLEOTIDE SEQUENCE [LARGE SCALE GENOMIC DNA]</scope>
    <source>
        <strain evidence="2 3">DSM 44637</strain>
    </source>
</reference>
<name>A0A1I5HT55_9PSEU</name>
<reference evidence="1 4" key="2">
    <citation type="submission" date="2020-01" db="EMBL/GenBank/DDBJ databases">
        <title>Insect and environment-associated Actinomycetes.</title>
        <authorList>
            <person name="Currrie C."/>
            <person name="Chevrette M."/>
            <person name="Carlson C."/>
            <person name="Stubbendieck R."/>
            <person name="Wendt-Pienkowski E."/>
        </authorList>
    </citation>
    <scope>NUCLEOTIDE SEQUENCE [LARGE SCALE GENOMIC DNA]</scope>
    <source>
        <strain evidence="1 4">SID8386</strain>
    </source>
</reference>